<feature type="compositionally biased region" description="Acidic residues" evidence="1">
    <location>
        <begin position="1054"/>
        <end position="1066"/>
    </location>
</feature>
<feature type="region of interest" description="Disordered" evidence="1">
    <location>
        <begin position="2067"/>
        <end position="2103"/>
    </location>
</feature>
<feature type="compositionally biased region" description="Basic and acidic residues" evidence="1">
    <location>
        <begin position="1289"/>
        <end position="1313"/>
    </location>
</feature>
<keyword evidence="3" id="KW-1185">Reference proteome</keyword>
<feature type="compositionally biased region" description="Polar residues" evidence="1">
    <location>
        <begin position="388"/>
        <end position="399"/>
    </location>
</feature>
<feature type="compositionally biased region" description="Basic and acidic residues" evidence="1">
    <location>
        <begin position="1433"/>
        <end position="1546"/>
    </location>
</feature>
<feature type="compositionally biased region" description="Low complexity" evidence="1">
    <location>
        <begin position="350"/>
        <end position="373"/>
    </location>
</feature>
<evidence type="ECO:0000313" key="2">
    <source>
        <dbReference type="EMBL" id="KAK2952438.1"/>
    </source>
</evidence>
<feature type="compositionally biased region" description="Polar residues" evidence="1">
    <location>
        <begin position="1135"/>
        <end position="1146"/>
    </location>
</feature>
<gene>
    <name evidence="2" type="ORF">BLNAU_12544</name>
</gene>
<feature type="compositionally biased region" description="Acidic residues" evidence="1">
    <location>
        <begin position="1644"/>
        <end position="1664"/>
    </location>
</feature>
<feature type="compositionally biased region" description="Polar residues" evidence="1">
    <location>
        <begin position="501"/>
        <end position="534"/>
    </location>
</feature>
<feature type="compositionally biased region" description="Polar residues" evidence="1">
    <location>
        <begin position="1547"/>
        <end position="1564"/>
    </location>
</feature>
<feature type="compositionally biased region" description="Polar residues" evidence="1">
    <location>
        <begin position="925"/>
        <end position="955"/>
    </location>
</feature>
<dbReference type="Proteomes" id="UP001281761">
    <property type="component" value="Unassembled WGS sequence"/>
</dbReference>
<feature type="compositionally biased region" description="Polar residues" evidence="1">
    <location>
        <begin position="254"/>
        <end position="274"/>
    </location>
</feature>
<feature type="compositionally biased region" description="Polar residues" evidence="1">
    <location>
        <begin position="775"/>
        <end position="818"/>
    </location>
</feature>
<feature type="compositionally biased region" description="Basic and acidic residues" evidence="1">
    <location>
        <begin position="2067"/>
        <end position="2091"/>
    </location>
</feature>
<feature type="region of interest" description="Disordered" evidence="1">
    <location>
        <begin position="586"/>
        <end position="631"/>
    </location>
</feature>
<evidence type="ECO:0000256" key="1">
    <source>
        <dbReference type="SAM" id="MobiDB-lite"/>
    </source>
</evidence>
<feature type="compositionally biased region" description="Basic and acidic residues" evidence="1">
    <location>
        <begin position="1948"/>
        <end position="1963"/>
    </location>
</feature>
<sequence>MKDGQTFPMQGVLKHSTTKVACEKNIEKALAYLWKQSPKVNRMPRASDVFEKKNQSVVVDLLRVMFDVFISRQIRSRHKTIFSWFNTLLGNFGLSIPLDVIKPGNTQERWQYFRTGTILGLICIAFLEGRTKPLASGASPESLQNQFFFHPENEDEILFNVRQSFLGLKELGVPLFFKPEVFIRTNSPSFLMFQLDVIFKELHTESPSERVVHEGKNTAVQKKYQSEWMNERAMVADWIQFKDDSRLTPLDSPLAQSPTSATDNELTQVSSDSDITPRHFTPLPSVSPPFSNPFTSKSSLSSSSDVSSPIIYSTWSKGPIPPFKGIGAPLTSIPSVSQSDSSKLTLVSRSFSNSTTNSPDSSPSSTSSDAPTPEQLVLIPESRTASISRLNHPSGSFDSFDQLVRSGFSPEDLNRPPHQPVSSVDVRPRSTTNSTEKTNNGASSFQTAFLLSQSPLPPENTNALASETSSQSSKSSHTDSDATSQPTVIPAQVTAAVSLPSFPSLSDTTPEPSPNQQSVLPTHQSTNTTQSFPTTLPPHEEPTITAPTPEQLLSPSLSVPLFFSLRDCEPSEQFSSTIHNISSNSRCVVSTTPPTLQPTHRTPPRPTPHSTLSPVGASSSPYAHPHRADFPPLPPSISSDHSPIHVTQSMLSFSSVAPSVSTSTCGTNLDIERSVTHTLDFSAWASPANPPTHDTLANTSPNTSDVNSISLQSPAQFVHLPLTLHAGDSVMEVTLPVSPTFLSERPSPPVPNGKRPEPSYAFLTTSSLKSITSRLGNYSPFDSRSTSPLSPLQPRNVQHTHQITPSTPQEDTPTSYSLSVPGRLKYRRRLSGRVGSRGSIGVVQAPSPDAVQTHFALESDVTSQLSFLLTSPPKKKVGLRIEVDTGVWPGRGQNDSDKSNSLSPFGGHSHLTTPTSHHPPRYPMLNQSAHSRTAPTTPIETFDNSQSGGPSSTLSLEIPLTPSRQEEQKKVMRIVEYQTLTPTSIKDVVFTEPTDPDRNGSSLGDKKREYASPQPMRTNSIPFIRNRIQSLPSHMPGSAITIGQVMNMKSELDFPNDDQQEEDDDSLPGTPAEHRTTLQFSSPALKDYMDLLLQEHPSPLTSTSDQHSPRFDPTRILTQHVSSITKVDSAWTSPALSRKSMGNTPQGERDRSSMMDSYDDLKEVASENEDMDLFFNQGLTSSEVLTTHISDDIELSPPRTSERKKITFEDFTKDVKDLAEEGEHELEEDAGTIEEGKEEEDEQQDEEEEAEECRHQNGEGEKREEDAGEEDEPTLEGDAGTSEDEEGGDDKSPVSDRVSGDVDEVEKQSHTIDGEDLSEMTPEEEHDEAEDARRSEDVGDENKEHLNDSESGNEEQEERETSRNENGPKEDETQPVMAEEEEEQCGEQEDKLMAHPDSTSTQNETELDKVTENNGHSNHPDQSQNDQKEEDEERYKKEQEEQRRREEKRMIKERTEEEARLKREEEERMREEEERRQKEEERISGEKAEEEERLRKDEEERKRQEEEDMVAQEKREEEERIRKEEEERIEKEEEDRVKMEVERISREQTAVSHSNPQNNQTQNDAGEERDDDQPEGQPDDGDDHDEPDDGQDEANEEQPEQDGGQDSGDDDKADDAADDGNDGEGDGDGDKDGSDDEDSHKDTDSDDESEEKDGDDDESEDESDSSISAEAELSPEDDDNIPLTPDHVEIPVPTRPGILVHPLHYQHTQSLTLGASDPPQFSSTPPPNPTADTLSVSPPAINSQRFFGRHRGFATTRTVASFPLRLNTESPTTEPTSDSVKPVPNVPHLTDAMSFLSPIDSSHAHSADVNSIAANRWSESSVRYWDTIGQSGSSSVIETDSGVSVRSVSLDLMRENAGVGWLESVPGVQFKPFYVEELSMNTPMGLMGSRRVSEAMPVSARAGWGTLKRNDEVPLSDLLETSSLKFSDPPRNGSRQGEVVGRRQNRVGLRERERDFTRRELHQRSHSVMGMMATEDSDDEDEGRLRRRRRNHRNTPLSKFRPSASVDMASIGADGPLVETSDSNMALDDRNTPIGEESVGEGDLVSECAQSVNGVEEGRVVLEKLKKESRGVRKRKIEGERRSTEVDEQKRTASNAEDVIGRA</sequence>
<feature type="compositionally biased region" description="Acidic residues" evidence="1">
    <location>
        <begin position="1378"/>
        <end position="1387"/>
    </location>
</feature>
<feature type="compositionally biased region" description="Basic and acidic residues" evidence="1">
    <location>
        <begin position="1628"/>
        <end position="1643"/>
    </location>
</feature>
<feature type="region of interest" description="Disordered" evidence="1">
    <location>
        <begin position="348"/>
        <end position="373"/>
    </location>
</feature>
<feature type="compositionally biased region" description="Low complexity" evidence="1">
    <location>
        <begin position="466"/>
        <end position="475"/>
    </location>
</feature>
<feature type="compositionally biased region" description="Low complexity" evidence="1">
    <location>
        <begin position="591"/>
        <end position="600"/>
    </location>
</feature>
<proteinExistence type="predicted"/>
<feature type="compositionally biased region" description="Polar residues" evidence="1">
    <location>
        <begin position="429"/>
        <end position="465"/>
    </location>
</feature>
<feature type="compositionally biased region" description="Acidic residues" evidence="1">
    <location>
        <begin position="1222"/>
        <end position="1251"/>
    </location>
</feature>
<feature type="region of interest" description="Disordered" evidence="1">
    <location>
        <begin position="1921"/>
        <end position="2003"/>
    </location>
</feature>
<feature type="compositionally biased region" description="Basic and acidic residues" evidence="1">
    <location>
        <begin position="1359"/>
        <end position="1372"/>
    </location>
</feature>
<feature type="compositionally biased region" description="Acidic residues" evidence="1">
    <location>
        <begin position="1565"/>
        <end position="1600"/>
    </location>
</feature>
<feature type="region of interest" description="Disordered" evidence="1">
    <location>
        <begin position="987"/>
        <end position="1018"/>
    </location>
</feature>
<feature type="compositionally biased region" description="Acidic residues" evidence="1">
    <location>
        <begin position="1266"/>
        <end position="1288"/>
    </location>
</feature>
<organism evidence="2 3">
    <name type="scientific">Blattamonas nauphoetae</name>
    <dbReference type="NCBI Taxonomy" id="2049346"/>
    <lineage>
        <taxon>Eukaryota</taxon>
        <taxon>Metamonada</taxon>
        <taxon>Preaxostyla</taxon>
        <taxon>Oxymonadida</taxon>
        <taxon>Blattamonas</taxon>
    </lineage>
</organism>
<feature type="region of interest" description="Disordered" evidence="1">
    <location>
        <begin position="388"/>
        <end position="486"/>
    </location>
</feature>
<feature type="compositionally biased region" description="Basic and acidic residues" evidence="1">
    <location>
        <begin position="1331"/>
        <end position="1348"/>
    </location>
</feature>
<feature type="region of interest" description="Disordered" evidence="1">
    <location>
        <begin position="250"/>
        <end position="288"/>
    </location>
</feature>
<accession>A0ABQ9XJ23</accession>
<feature type="compositionally biased region" description="Polar residues" evidence="1">
    <location>
        <begin position="1412"/>
        <end position="1425"/>
    </location>
</feature>
<feature type="region of interest" description="Disordered" evidence="1">
    <location>
        <begin position="1054"/>
        <end position="1077"/>
    </location>
</feature>
<dbReference type="EMBL" id="JARBJD010000103">
    <property type="protein sequence ID" value="KAK2952438.1"/>
    <property type="molecule type" value="Genomic_DNA"/>
</dbReference>
<feature type="region of interest" description="Disordered" evidence="1">
    <location>
        <begin position="1135"/>
        <end position="1155"/>
    </location>
</feature>
<feature type="compositionally biased region" description="Acidic residues" evidence="1">
    <location>
        <begin position="1314"/>
        <end position="1330"/>
    </location>
</feature>
<feature type="region of interest" description="Disordered" evidence="1">
    <location>
        <begin position="887"/>
        <end position="967"/>
    </location>
</feature>
<reference evidence="2 3" key="1">
    <citation type="journal article" date="2022" name="bioRxiv">
        <title>Genomics of Preaxostyla Flagellates Illuminates Evolutionary Transitions and the Path Towards Mitochondrial Loss.</title>
        <authorList>
            <person name="Novak L.V.F."/>
            <person name="Treitli S.C."/>
            <person name="Pyrih J."/>
            <person name="Halakuc P."/>
            <person name="Pipaliya S.V."/>
            <person name="Vacek V."/>
            <person name="Brzon O."/>
            <person name="Soukal P."/>
            <person name="Eme L."/>
            <person name="Dacks J.B."/>
            <person name="Karnkowska A."/>
            <person name="Elias M."/>
            <person name="Hampl V."/>
        </authorList>
    </citation>
    <scope>NUCLEOTIDE SEQUENCE [LARGE SCALE GENOMIC DNA]</scope>
    <source>
        <strain evidence="2">NAU3</strain>
        <tissue evidence="2">Gut</tissue>
    </source>
</reference>
<protein>
    <submittedName>
        <fullName evidence="2">Uncharacterized protein</fullName>
    </submittedName>
</protein>
<feature type="region of interest" description="Disordered" evidence="1">
    <location>
        <begin position="1215"/>
        <end position="1694"/>
    </location>
</feature>
<feature type="region of interest" description="Disordered" evidence="1">
    <location>
        <begin position="775"/>
        <end position="819"/>
    </location>
</feature>
<feature type="region of interest" description="Disordered" evidence="1">
    <location>
        <begin position="1712"/>
        <end position="1733"/>
    </location>
</feature>
<feature type="compositionally biased region" description="Acidic residues" evidence="1">
    <location>
        <begin position="1607"/>
        <end position="1627"/>
    </location>
</feature>
<evidence type="ECO:0000313" key="3">
    <source>
        <dbReference type="Proteomes" id="UP001281761"/>
    </source>
</evidence>
<name>A0ABQ9XJ23_9EUKA</name>
<comment type="caution">
    <text evidence="2">The sequence shown here is derived from an EMBL/GenBank/DDBJ whole genome shotgun (WGS) entry which is preliminary data.</text>
</comment>
<feature type="compositionally biased region" description="Basic and acidic residues" evidence="1">
    <location>
        <begin position="1252"/>
        <end position="1265"/>
    </location>
</feature>
<feature type="region of interest" description="Disordered" evidence="1">
    <location>
        <begin position="501"/>
        <end position="552"/>
    </location>
</feature>